<evidence type="ECO:0000256" key="5">
    <source>
        <dbReference type="ARBA" id="ARBA00022692"/>
    </source>
</evidence>
<name>A0A940PJD0_9ENTE</name>
<dbReference type="EMBL" id="JAEEGA010000021">
    <property type="protein sequence ID" value="MBP1043973.1"/>
    <property type="molecule type" value="Genomic_DNA"/>
</dbReference>
<sequence length="300" mass="33731">MSWKVFAELVELKAKTASVFPFVLGMAYSWFHYQQVYVGNMLFFFVAMVLFNMAVDILDNYMDYHNATDVHEYKDETNIIGREKLSLPLVRNLMIAFIVVSAVMGIYLASQTSWVILWLGMISYSVGIFYSAGPKPLSSMPVGEVASGLAMGFVIPLICVYLNIYDLAPFTWQLMGQVLVMSLPAVFAIANLMLANNTCDLEEDILNNRHTLVFYIGKKAAIRLFWFLGLSPFIVVTVAVIIGLVPWLVLGMWLIFPVIFKNISAFSNRQIKLETFPLAIKNLALTVMLYAILFVVGALL</sequence>
<dbReference type="InterPro" id="IPR044878">
    <property type="entry name" value="UbiA_sf"/>
</dbReference>
<dbReference type="GO" id="GO:0016020">
    <property type="term" value="C:membrane"/>
    <property type="evidence" value="ECO:0007669"/>
    <property type="project" value="UniProtKB-SubCell"/>
</dbReference>
<gene>
    <name evidence="9" type="ORF">I6N95_23470</name>
</gene>
<dbReference type="NCBIfam" id="NF004752">
    <property type="entry name" value="PRK06080.1-4"/>
    <property type="match status" value="1"/>
</dbReference>
<dbReference type="GO" id="GO:0004659">
    <property type="term" value="F:prenyltransferase activity"/>
    <property type="evidence" value="ECO:0007669"/>
    <property type="project" value="InterPro"/>
</dbReference>
<dbReference type="CDD" id="cd13962">
    <property type="entry name" value="PT_UbiA_UBIAD1"/>
    <property type="match status" value="1"/>
</dbReference>
<evidence type="ECO:0000256" key="2">
    <source>
        <dbReference type="ARBA" id="ARBA00004863"/>
    </source>
</evidence>
<evidence type="ECO:0000256" key="3">
    <source>
        <dbReference type="ARBA" id="ARBA00022428"/>
    </source>
</evidence>
<evidence type="ECO:0000256" key="1">
    <source>
        <dbReference type="ARBA" id="ARBA00004141"/>
    </source>
</evidence>
<comment type="subcellular location">
    <subcellularLocation>
        <location evidence="1">Membrane</location>
        <topology evidence="1">Multi-pass membrane protein</topology>
    </subcellularLocation>
</comment>
<proteinExistence type="predicted"/>
<evidence type="ECO:0000313" key="9">
    <source>
        <dbReference type="EMBL" id="MBP1043973.1"/>
    </source>
</evidence>
<keyword evidence="3" id="KW-0474">Menaquinone biosynthesis</keyword>
<dbReference type="Pfam" id="PF01040">
    <property type="entry name" value="UbiA"/>
    <property type="match status" value="1"/>
</dbReference>
<feature type="transmembrane region" description="Helical" evidence="8">
    <location>
        <begin position="145"/>
        <end position="164"/>
    </location>
</feature>
<feature type="transmembrane region" description="Helical" evidence="8">
    <location>
        <begin position="278"/>
        <end position="299"/>
    </location>
</feature>
<keyword evidence="7 8" id="KW-0472">Membrane</keyword>
<feature type="transmembrane region" description="Helical" evidence="8">
    <location>
        <begin position="89"/>
        <end position="109"/>
    </location>
</feature>
<feature type="transmembrane region" description="Helical" evidence="8">
    <location>
        <begin position="115"/>
        <end position="133"/>
    </location>
</feature>
<dbReference type="Gene3D" id="1.10.357.140">
    <property type="entry name" value="UbiA prenyltransferase"/>
    <property type="match status" value="1"/>
</dbReference>
<accession>A0A940PJD0</accession>
<protein>
    <submittedName>
        <fullName evidence="9">Prenyltransferase</fullName>
    </submittedName>
</protein>
<dbReference type="InterPro" id="IPR000537">
    <property type="entry name" value="UbiA_prenyltransferase"/>
</dbReference>
<dbReference type="Proteomes" id="UP000674938">
    <property type="component" value="Unassembled WGS sequence"/>
</dbReference>
<dbReference type="AlphaFoldDB" id="A0A940PJD0"/>
<dbReference type="RefSeq" id="WP_209531981.1">
    <property type="nucleotide sequence ID" value="NZ_JAEEGA010000021.1"/>
</dbReference>
<organism evidence="9 10">
    <name type="scientific">Vagococcus allomyrinae</name>
    <dbReference type="NCBI Taxonomy" id="2794353"/>
    <lineage>
        <taxon>Bacteria</taxon>
        <taxon>Bacillati</taxon>
        <taxon>Bacillota</taxon>
        <taxon>Bacilli</taxon>
        <taxon>Lactobacillales</taxon>
        <taxon>Enterococcaceae</taxon>
        <taxon>Vagococcus</taxon>
    </lineage>
</organism>
<comment type="caution">
    <text evidence="9">The sequence shown here is derived from an EMBL/GenBank/DDBJ whole genome shotgun (WGS) entry which is preliminary data.</text>
</comment>
<keyword evidence="4" id="KW-0808">Transferase</keyword>
<dbReference type="GO" id="GO:0042371">
    <property type="term" value="P:vitamin K biosynthetic process"/>
    <property type="evidence" value="ECO:0007669"/>
    <property type="project" value="TreeGrafter"/>
</dbReference>
<keyword evidence="5 8" id="KW-0812">Transmembrane</keyword>
<feature type="transmembrane region" description="Helical" evidence="8">
    <location>
        <begin position="37"/>
        <end position="55"/>
    </location>
</feature>
<evidence type="ECO:0000256" key="8">
    <source>
        <dbReference type="SAM" id="Phobius"/>
    </source>
</evidence>
<evidence type="ECO:0000256" key="4">
    <source>
        <dbReference type="ARBA" id="ARBA00022679"/>
    </source>
</evidence>
<reference evidence="9" key="1">
    <citation type="submission" date="2020-12" db="EMBL/GenBank/DDBJ databases">
        <title>Vagococcus allomyrinae sp. nov. and Enterococcus lavae sp. nov., isolated from the larvae of Allomyrina dichotoma.</title>
        <authorList>
            <person name="Lee S.D."/>
        </authorList>
    </citation>
    <scope>NUCLEOTIDE SEQUENCE</scope>
    <source>
        <strain evidence="9">BWB3-3</strain>
    </source>
</reference>
<dbReference type="PANTHER" id="PTHR13929:SF0">
    <property type="entry name" value="UBIA PRENYLTRANSFERASE DOMAIN-CONTAINING PROTEIN 1"/>
    <property type="match status" value="1"/>
</dbReference>
<keyword evidence="6 8" id="KW-1133">Transmembrane helix</keyword>
<keyword evidence="10" id="KW-1185">Reference proteome</keyword>
<dbReference type="GO" id="GO:0009234">
    <property type="term" value="P:menaquinone biosynthetic process"/>
    <property type="evidence" value="ECO:0007669"/>
    <property type="project" value="UniProtKB-KW"/>
</dbReference>
<evidence type="ECO:0000313" key="10">
    <source>
        <dbReference type="Proteomes" id="UP000674938"/>
    </source>
</evidence>
<evidence type="ECO:0000256" key="7">
    <source>
        <dbReference type="ARBA" id="ARBA00023136"/>
    </source>
</evidence>
<dbReference type="InterPro" id="IPR026046">
    <property type="entry name" value="UBIAD1"/>
</dbReference>
<feature type="transmembrane region" description="Helical" evidence="8">
    <location>
        <begin position="170"/>
        <end position="194"/>
    </location>
</feature>
<dbReference type="PIRSF" id="PIRSF005355">
    <property type="entry name" value="UBIAD1"/>
    <property type="match status" value="1"/>
</dbReference>
<dbReference type="PANTHER" id="PTHR13929">
    <property type="entry name" value="1,4-DIHYDROXY-2-NAPHTHOATE OCTAPRENYLTRANSFERASE"/>
    <property type="match status" value="1"/>
</dbReference>
<comment type="pathway">
    <text evidence="2">Quinol/quinone metabolism; menaquinone biosynthesis.</text>
</comment>
<evidence type="ECO:0000256" key="6">
    <source>
        <dbReference type="ARBA" id="ARBA00022989"/>
    </source>
</evidence>